<sequence>MGFLRNLVRLKTVDLNPEYAPLRRCLNTLDLTLLGIASMMGVTLYILTGVIASDAGPSVALSFLIASIAAMFAAVCYAELGSIFTRTGSAYLFTYSTIGELPAFIAGWSIILEYLLSSSVVARGWSGYLDSMLDNRIQNFTRVWVMGGELWDTPVVASYPDLVAGIFMFCFFVIIALGAKISANFNKALVAINLTIVTLITIGGFMFADGRNWSDHGFFPNGFQATLSGASIVFIGFVGFDIIVVSSEEAIDSQKGVPRAVITSIAVVTLVYTLVSVSLTLAVPYSEIDLRAVLATPFVYHGLSWAKNVVDAGALCAMSGCILCSIFALPRMAYAMSTDGVFFKVFGRVNPTTHTPLIATIFFGIIAILMTVFIDIKTLSSVLSIGTLTAFTLVAASVMVIRYKPSQLTHQIQKIALVTSQKGDSDHDTDTISDKSSFLDPREDKPIQGGTLKPKFRFLTVMARYEPGVVPMICFFATTCLQFATIFVIVVFMDNIQSGDWWAILLVIVFGSSAILLIVPIPLHEQVDTKSNFKTPFVPLTPMLSILCNIILIMLLSPATWLRFAIWIVMGIAIYFLYGYWHSAESFAVKTVSFSSKAEYTRLKTDDEGAEQQCVMEGSLNMPQPHKKEKEEYLD</sequence>
<feature type="compositionally biased region" description="Basic and acidic residues" evidence="6">
    <location>
        <begin position="626"/>
        <end position="635"/>
    </location>
</feature>
<comment type="subcellular location">
    <subcellularLocation>
        <location evidence="1">Membrane</location>
        <topology evidence="1">Multi-pass membrane protein</topology>
    </subcellularLocation>
</comment>
<protein>
    <recommendedName>
        <fullName evidence="8">Cationic amino acid transporter C-terminal domain-containing protein</fullName>
    </recommendedName>
</protein>
<keyword evidence="5 7" id="KW-0472">Membrane</keyword>
<dbReference type="GO" id="GO:0015171">
    <property type="term" value="F:amino acid transmembrane transporter activity"/>
    <property type="evidence" value="ECO:0007669"/>
    <property type="project" value="TreeGrafter"/>
</dbReference>
<feature type="transmembrane region" description="Helical" evidence="7">
    <location>
        <begin position="312"/>
        <end position="334"/>
    </location>
</feature>
<evidence type="ECO:0000256" key="2">
    <source>
        <dbReference type="ARBA" id="ARBA00022448"/>
    </source>
</evidence>
<keyword evidence="3 7" id="KW-0812">Transmembrane</keyword>
<dbReference type="EnsemblMetazoa" id="XM_038221010.1">
    <property type="protein sequence ID" value="XP_038076938.1"/>
    <property type="gene ID" value="LOC119744840"/>
</dbReference>
<accession>A0A914BLY4</accession>
<evidence type="ECO:0000313" key="9">
    <source>
        <dbReference type="EnsemblMetazoa" id="XP_038076940.1"/>
    </source>
</evidence>
<dbReference type="OMA" id="ETHISRW"/>
<dbReference type="InterPro" id="IPR029485">
    <property type="entry name" value="CAT_C"/>
</dbReference>
<evidence type="ECO:0000256" key="3">
    <source>
        <dbReference type="ARBA" id="ARBA00022692"/>
    </source>
</evidence>
<feature type="transmembrane region" description="Helical" evidence="7">
    <location>
        <begin position="561"/>
        <end position="581"/>
    </location>
</feature>
<dbReference type="RefSeq" id="XP_038076939.1">
    <property type="nucleotide sequence ID" value="XM_038221011.1"/>
</dbReference>
<feature type="transmembrane region" description="Helical" evidence="7">
    <location>
        <begin position="501"/>
        <end position="523"/>
    </location>
</feature>
<feature type="transmembrane region" description="Helical" evidence="7">
    <location>
        <begin position="31"/>
        <end position="52"/>
    </location>
</feature>
<feature type="transmembrane region" description="Helical" evidence="7">
    <location>
        <begin position="162"/>
        <end position="181"/>
    </location>
</feature>
<dbReference type="GeneID" id="119744840"/>
<feature type="region of interest" description="Disordered" evidence="6">
    <location>
        <begin position="616"/>
        <end position="635"/>
    </location>
</feature>
<dbReference type="Gene3D" id="1.20.1740.10">
    <property type="entry name" value="Amino acid/polyamine transporter I"/>
    <property type="match status" value="2"/>
</dbReference>
<evidence type="ECO:0000256" key="5">
    <source>
        <dbReference type="ARBA" id="ARBA00023136"/>
    </source>
</evidence>
<reference evidence="9" key="1">
    <citation type="submission" date="2022-11" db="UniProtKB">
        <authorList>
            <consortium name="EnsemblMetazoa"/>
        </authorList>
    </citation>
    <scope>IDENTIFICATION</scope>
</reference>
<dbReference type="PANTHER" id="PTHR43243">
    <property type="entry name" value="INNER MEMBRANE TRANSPORTER YGJI-RELATED"/>
    <property type="match status" value="1"/>
</dbReference>
<proteinExistence type="predicted"/>
<dbReference type="RefSeq" id="XP_038076940.1">
    <property type="nucleotide sequence ID" value="XM_038221012.1"/>
</dbReference>
<feature type="domain" description="Cationic amino acid transporter C-terminal" evidence="8">
    <location>
        <begin position="533"/>
        <end position="583"/>
    </location>
</feature>
<feature type="transmembrane region" description="Helical" evidence="7">
    <location>
        <begin position="535"/>
        <end position="555"/>
    </location>
</feature>
<dbReference type="Proteomes" id="UP000887568">
    <property type="component" value="Unplaced"/>
</dbReference>
<evidence type="ECO:0000256" key="1">
    <source>
        <dbReference type="ARBA" id="ARBA00004141"/>
    </source>
</evidence>
<dbReference type="RefSeq" id="XP_038076938.1">
    <property type="nucleotide sequence ID" value="XM_038221010.1"/>
</dbReference>
<evidence type="ECO:0000256" key="7">
    <source>
        <dbReference type="SAM" id="Phobius"/>
    </source>
</evidence>
<evidence type="ECO:0000259" key="8">
    <source>
        <dbReference type="Pfam" id="PF13906"/>
    </source>
</evidence>
<feature type="transmembrane region" description="Helical" evidence="7">
    <location>
        <begin position="257"/>
        <end position="283"/>
    </location>
</feature>
<evidence type="ECO:0000313" key="10">
    <source>
        <dbReference type="Proteomes" id="UP000887568"/>
    </source>
</evidence>
<dbReference type="Pfam" id="PF13520">
    <property type="entry name" value="AA_permease_2"/>
    <property type="match status" value="1"/>
</dbReference>
<keyword evidence="4 7" id="KW-1133">Transmembrane helix</keyword>
<organism evidence="9 10">
    <name type="scientific">Patiria miniata</name>
    <name type="common">Bat star</name>
    <name type="synonym">Asterina miniata</name>
    <dbReference type="NCBI Taxonomy" id="46514"/>
    <lineage>
        <taxon>Eukaryota</taxon>
        <taxon>Metazoa</taxon>
        <taxon>Echinodermata</taxon>
        <taxon>Eleutherozoa</taxon>
        <taxon>Asterozoa</taxon>
        <taxon>Asteroidea</taxon>
        <taxon>Valvatacea</taxon>
        <taxon>Valvatida</taxon>
        <taxon>Asterinidae</taxon>
        <taxon>Patiria</taxon>
    </lineage>
</organism>
<feature type="transmembrane region" description="Helical" evidence="7">
    <location>
        <begin position="90"/>
        <end position="111"/>
    </location>
</feature>
<feature type="transmembrane region" description="Helical" evidence="7">
    <location>
        <begin position="58"/>
        <end position="78"/>
    </location>
</feature>
<evidence type="ECO:0000256" key="4">
    <source>
        <dbReference type="ARBA" id="ARBA00022989"/>
    </source>
</evidence>
<feature type="transmembrane region" description="Helical" evidence="7">
    <location>
        <begin position="382"/>
        <end position="401"/>
    </location>
</feature>
<dbReference type="PANTHER" id="PTHR43243:SF4">
    <property type="entry name" value="CATIONIC AMINO ACID TRANSPORTER 4"/>
    <property type="match status" value="1"/>
</dbReference>
<dbReference type="OrthoDB" id="3900342at2759"/>
<keyword evidence="10" id="KW-1185">Reference proteome</keyword>
<dbReference type="EnsemblMetazoa" id="XM_038221012.1">
    <property type="protein sequence ID" value="XP_038076940.1"/>
    <property type="gene ID" value="LOC119744840"/>
</dbReference>
<feature type="region of interest" description="Disordered" evidence="6">
    <location>
        <begin position="423"/>
        <end position="443"/>
    </location>
</feature>
<dbReference type="AlphaFoldDB" id="A0A914BLY4"/>
<dbReference type="Pfam" id="PF13906">
    <property type="entry name" value="AA_permease_C"/>
    <property type="match status" value="1"/>
</dbReference>
<name>A0A914BLY4_PATMI</name>
<evidence type="ECO:0000256" key="6">
    <source>
        <dbReference type="SAM" id="MobiDB-lite"/>
    </source>
</evidence>
<dbReference type="EnsemblMetazoa" id="XM_038221011.1">
    <property type="protein sequence ID" value="XP_038076939.1"/>
    <property type="gene ID" value="LOC119744840"/>
</dbReference>
<feature type="transmembrane region" description="Helical" evidence="7">
    <location>
        <begin position="188"/>
        <end position="207"/>
    </location>
</feature>
<dbReference type="InterPro" id="IPR002293">
    <property type="entry name" value="AA/rel_permease1"/>
</dbReference>
<feature type="transmembrane region" description="Helical" evidence="7">
    <location>
        <begin position="355"/>
        <end position="376"/>
    </location>
</feature>
<feature type="transmembrane region" description="Helical" evidence="7">
    <location>
        <begin position="227"/>
        <end position="245"/>
    </location>
</feature>
<feature type="compositionally biased region" description="Basic and acidic residues" evidence="6">
    <location>
        <begin position="423"/>
        <end position="433"/>
    </location>
</feature>
<feature type="transmembrane region" description="Helical" evidence="7">
    <location>
        <begin position="469"/>
        <end position="489"/>
    </location>
</feature>
<keyword evidence="2" id="KW-0813">Transport</keyword>
<dbReference type="GO" id="GO:0005886">
    <property type="term" value="C:plasma membrane"/>
    <property type="evidence" value="ECO:0007669"/>
    <property type="project" value="TreeGrafter"/>
</dbReference>